<dbReference type="Gene3D" id="3.40.1550.10">
    <property type="entry name" value="CheC-like"/>
    <property type="match status" value="1"/>
</dbReference>
<dbReference type="PANTHER" id="PTHR39452">
    <property type="entry name" value="CHEY-P PHOSPHATASE CHEX"/>
    <property type="match status" value="1"/>
</dbReference>
<dbReference type="EMBL" id="JACHGJ010000001">
    <property type="protein sequence ID" value="MBB6479025.1"/>
    <property type="molecule type" value="Genomic_DNA"/>
</dbReference>
<evidence type="ECO:0000313" key="4">
    <source>
        <dbReference type="Proteomes" id="UP000587760"/>
    </source>
</evidence>
<sequence>MIEDDFSYLPVSLRAFLKAAGFSGSVRSVKKIKCHANVLTAVGITGDKVGFLTLTMDQENAVTLSRRFANLMEIPIASEELDDSHLEALAELTNQIAGRVVMFMEENKTNCSITPPSIMSGGDISFSLNTMKVHRIYKITLKNSYFYVSVGIK</sequence>
<dbReference type="Proteomes" id="UP000587760">
    <property type="component" value="Unassembled WGS sequence"/>
</dbReference>
<dbReference type="SUPFAM" id="SSF103039">
    <property type="entry name" value="CheC-like"/>
    <property type="match status" value="1"/>
</dbReference>
<dbReference type="PANTHER" id="PTHR39452:SF1">
    <property type="entry name" value="CHEY-P PHOSPHATASE CHEX"/>
    <property type="match status" value="1"/>
</dbReference>
<evidence type="ECO:0000256" key="1">
    <source>
        <dbReference type="ARBA" id="ARBA00022500"/>
    </source>
</evidence>
<organism evidence="3 4">
    <name type="scientific">Spirochaeta isovalerica</name>
    <dbReference type="NCBI Taxonomy" id="150"/>
    <lineage>
        <taxon>Bacteria</taxon>
        <taxon>Pseudomonadati</taxon>
        <taxon>Spirochaetota</taxon>
        <taxon>Spirochaetia</taxon>
        <taxon>Spirochaetales</taxon>
        <taxon>Spirochaetaceae</taxon>
        <taxon>Spirochaeta</taxon>
    </lineage>
</organism>
<gene>
    <name evidence="3" type="ORF">HNR50_000658</name>
</gene>
<keyword evidence="4" id="KW-1185">Reference proteome</keyword>
<dbReference type="InterPro" id="IPR038756">
    <property type="entry name" value="CheX-like"/>
</dbReference>
<reference evidence="3 4" key="1">
    <citation type="submission" date="2020-08" db="EMBL/GenBank/DDBJ databases">
        <title>Genomic Encyclopedia of Type Strains, Phase IV (KMG-IV): sequencing the most valuable type-strain genomes for metagenomic binning, comparative biology and taxonomic classification.</title>
        <authorList>
            <person name="Goeker M."/>
        </authorList>
    </citation>
    <scope>NUCLEOTIDE SEQUENCE [LARGE SCALE GENOMIC DNA]</scope>
    <source>
        <strain evidence="3 4">DSM 2461</strain>
    </source>
</reference>
<protein>
    <submittedName>
        <fullName evidence="3">CheY-specific phosphatase CheX</fullName>
    </submittedName>
</protein>
<evidence type="ECO:0000313" key="3">
    <source>
        <dbReference type="EMBL" id="MBB6479025.1"/>
    </source>
</evidence>
<dbReference type="AlphaFoldDB" id="A0A841R581"/>
<dbReference type="InterPro" id="IPR028051">
    <property type="entry name" value="CheX-like_dom"/>
</dbReference>
<name>A0A841R581_9SPIO</name>
<comment type="caution">
    <text evidence="3">The sequence shown here is derived from an EMBL/GenBank/DDBJ whole genome shotgun (WGS) entry which is preliminary data.</text>
</comment>
<keyword evidence="1" id="KW-0145">Chemotaxis</keyword>
<proteinExistence type="predicted"/>
<feature type="domain" description="Chemotaxis phosphatase CheX-like" evidence="2">
    <location>
        <begin position="39"/>
        <end position="128"/>
    </location>
</feature>
<accession>A0A841R581</accession>
<dbReference type="InterPro" id="IPR028976">
    <property type="entry name" value="CheC-like_sf"/>
</dbReference>
<evidence type="ECO:0000259" key="2">
    <source>
        <dbReference type="Pfam" id="PF13690"/>
    </source>
</evidence>
<dbReference type="RefSeq" id="WP_184743706.1">
    <property type="nucleotide sequence ID" value="NZ_JACHGJ010000001.1"/>
</dbReference>
<dbReference type="GO" id="GO:0006935">
    <property type="term" value="P:chemotaxis"/>
    <property type="evidence" value="ECO:0007669"/>
    <property type="project" value="UniProtKB-KW"/>
</dbReference>
<dbReference type="Pfam" id="PF13690">
    <property type="entry name" value="CheX"/>
    <property type="match status" value="1"/>
</dbReference>